<keyword evidence="2" id="KW-0732">Signal</keyword>
<dbReference type="AlphaFoldDB" id="A0A9P5Y2D3"/>
<reference evidence="3" key="1">
    <citation type="submission" date="2020-11" db="EMBL/GenBank/DDBJ databases">
        <authorList>
            <consortium name="DOE Joint Genome Institute"/>
            <person name="Ahrendt S."/>
            <person name="Riley R."/>
            <person name="Andreopoulos W."/>
            <person name="Labutti K."/>
            <person name="Pangilinan J."/>
            <person name="Ruiz-Duenas F.J."/>
            <person name="Barrasa J.M."/>
            <person name="Sanchez-Garcia M."/>
            <person name="Camarero S."/>
            <person name="Miyauchi S."/>
            <person name="Serrano A."/>
            <person name="Linde D."/>
            <person name="Babiker R."/>
            <person name="Drula E."/>
            <person name="Ayuso-Fernandez I."/>
            <person name="Pacheco R."/>
            <person name="Padilla G."/>
            <person name="Ferreira P."/>
            <person name="Barriuso J."/>
            <person name="Kellner H."/>
            <person name="Castanera R."/>
            <person name="Alfaro M."/>
            <person name="Ramirez L."/>
            <person name="Pisabarro A.G."/>
            <person name="Kuo A."/>
            <person name="Tritt A."/>
            <person name="Lipzen A."/>
            <person name="He G."/>
            <person name="Yan M."/>
            <person name="Ng V."/>
            <person name="Cullen D."/>
            <person name="Martin F."/>
            <person name="Rosso M.-N."/>
            <person name="Henrissat B."/>
            <person name="Hibbett D."/>
            <person name="Martinez A.T."/>
            <person name="Grigoriev I.V."/>
        </authorList>
    </citation>
    <scope>NUCLEOTIDE SEQUENCE</scope>
    <source>
        <strain evidence="3">CBS 247.69</strain>
    </source>
</reference>
<protein>
    <submittedName>
        <fullName evidence="3">Uncharacterized protein</fullName>
    </submittedName>
</protein>
<keyword evidence="4" id="KW-1185">Reference proteome</keyword>
<evidence type="ECO:0000313" key="3">
    <source>
        <dbReference type="EMBL" id="KAF9461007.1"/>
    </source>
</evidence>
<dbReference type="EMBL" id="MU150290">
    <property type="protein sequence ID" value="KAF9461007.1"/>
    <property type="molecule type" value="Genomic_DNA"/>
</dbReference>
<gene>
    <name evidence="3" type="ORF">BDZ94DRAFT_1310979</name>
</gene>
<evidence type="ECO:0000313" key="4">
    <source>
        <dbReference type="Proteomes" id="UP000807353"/>
    </source>
</evidence>
<dbReference type="Proteomes" id="UP000807353">
    <property type="component" value="Unassembled WGS sequence"/>
</dbReference>
<evidence type="ECO:0000256" key="2">
    <source>
        <dbReference type="SAM" id="SignalP"/>
    </source>
</evidence>
<comment type="caution">
    <text evidence="3">The sequence shown here is derived from an EMBL/GenBank/DDBJ whole genome shotgun (WGS) entry which is preliminary data.</text>
</comment>
<evidence type="ECO:0000256" key="1">
    <source>
        <dbReference type="SAM" id="MobiDB-lite"/>
    </source>
</evidence>
<accession>A0A9P5Y2D3</accession>
<name>A0A9P5Y2D3_9AGAR</name>
<feature type="region of interest" description="Disordered" evidence="1">
    <location>
        <begin position="76"/>
        <end position="97"/>
    </location>
</feature>
<feature type="chain" id="PRO_5040256907" evidence="2">
    <location>
        <begin position="23"/>
        <end position="170"/>
    </location>
</feature>
<proteinExistence type="predicted"/>
<feature type="signal peptide" evidence="2">
    <location>
        <begin position="1"/>
        <end position="22"/>
    </location>
</feature>
<sequence>MAGSLTITLVLVSWDAIGSVSTACGLISAAIKTCRVAQYMCNKRGIQSDSYMSDAYLDCIIDKLPDLVVNHFPKTQATPQQTEASTSTSNSQPIIPVSTPTENPKYKALQVIHMEDLQAWARDNKIKVLQWNPKKSDLINVILALTHIPSDDAICLIVNKQKGKKGAPVL</sequence>
<dbReference type="OrthoDB" id="3227833at2759"/>
<organism evidence="3 4">
    <name type="scientific">Collybia nuda</name>
    <dbReference type="NCBI Taxonomy" id="64659"/>
    <lineage>
        <taxon>Eukaryota</taxon>
        <taxon>Fungi</taxon>
        <taxon>Dikarya</taxon>
        <taxon>Basidiomycota</taxon>
        <taxon>Agaricomycotina</taxon>
        <taxon>Agaricomycetes</taxon>
        <taxon>Agaricomycetidae</taxon>
        <taxon>Agaricales</taxon>
        <taxon>Tricholomatineae</taxon>
        <taxon>Clitocybaceae</taxon>
        <taxon>Collybia</taxon>
    </lineage>
</organism>